<gene>
    <name evidence="1" type="ORF">SAMN04488026_101543</name>
</gene>
<accession>A0A1G8SL27</accession>
<dbReference type="AlphaFoldDB" id="A0A1G8SL27"/>
<evidence type="ECO:0000313" key="2">
    <source>
        <dbReference type="Proteomes" id="UP000199382"/>
    </source>
</evidence>
<name>A0A1G8SL27_9RHOB</name>
<dbReference type="Proteomes" id="UP000199382">
    <property type="component" value="Unassembled WGS sequence"/>
</dbReference>
<keyword evidence="2" id="KW-1185">Reference proteome</keyword>
<proteinExistence type="predicted"/>
<dbReference type="RefSeq" id="WP_280138472.1">
    <property type="nucleotide sequence ID" value="NZ_FNEK01000015.1"/>
</dbReference>
<sequence length="44" mass="4860">MSHEFRNNGGRSLLARAILALIKAATRELVHFTAREGISPRARA</sequence>
<organism evidence="1 2">
    <name type="scientific">Aliiruegeria lutimaris</name>
    <dbReference type="NCBI Taxonomy" id="571298"/>
    <lineage>
        <taxon>Bacteria</taxon>
        <taxon>Pseudomonadati</taxon>
        <taxon>Pseudomonadota</taxon>
        <taxon>Alphaproteobacteria</taxon>
        <taxon>Rhodobacterales</taxon>
        <taxon>Roseobacteraceae</taxon>
        <taxon>Aliiruegeria</taxon>
    </lineage>
</organism>
<dbReference type="EMBL" id="FNEK01000015">
    <property type="protein sequence ID" value="SDJ29949.1"/>
    <property type="molecule type" value="Genomic_DNA"/>
</dbReference>
<reference evidence="1 2" key="1">
    <citation type="submission" date="2016-10" db="EMBL/GenBank/DDBJ databases">
        <authorList>
            <person name="de Groot N.N."/>
        </authorList>
    </citation>
    <scope>NUCLEOTIDE SEQUENCE [LARGE SCALE GENOMIC DNA]</scope>
    <source>
        <strain evidence="1 2">DSM 25294</strain>
    </source>
</reference>
<evidence type="ECO:0000313" key="1">
    <source>
        <dbReference type="EMBL" id="SDJ29949.1"/>
    </source>
</evidence>
<protein>
    <submittedName>
        <fullName evidence="1">Uncharacterized protein</fullName>
    </submittedName>
</protein>
<dbReference type="STRING" id="571298.SAMN04488026_101543"/>